<reference evidence="3 4" key="1">
    <citation type="submission" date="2019-07" db="EMBL/GenBank/DDBJ databases">
        <title>Rhodococcus cavernicolus sp. nov., isolated from a cave.</title>
        <authorList>
            <person name="Lee S.D."/>
        </authorList>
    </citation>
    <scope>NUCLEOTIDE SEQUENCE [LARGE SCALE GENOMIC DNA]</scope>
    <source>
        <strain evidence="3 4">C1-24</strain>
    </source>
</reference>
<evidence type="ECO:0000256" key="1">
    <source>
        <dbReference type="ARBA" id="ARBA00006739"/>
    </source>
</evidence>
<dbReference type="Pfam" id="PF00535">
    <property type="entry name" value="Glycos_transf_2"/>
    <property type="match status" value="1"/>
</dbReference>
<keyword evidence="3" id="KW-0808">Transferase</keyword>
<sequence length="217" mass="23079">MTQQVTVVIPCLNEEGAIPGVLAKMPFGYQVIVVDNGSDDATAAVAADGGARVVHESAKGYGAAVQAGIDAAVTEVVAVLDGDGSMDPGELPALVFDVVDGGADLAVGRRRPVRSRDWPIHARAGNGLLAYRLRHHYGLPVHDIGAMRVARRQSLLDLGPLHPRFGYPLELLVRASRSGWSVSERDITYSPRTHGASKVSGSLIGTLRVVRDFWAVR</sequence>
<dbReference type="OrthoDB" id="9797819at2"/>
<dbReference type="InterPro" id="IPR050256">
    <property type="entry name" value="Glycosyltransferase_2"/>
</dbReference>
<dbReference type="InterPro" id="IPR029044">
    <property type="entry name" value="Nucleotide-diphossugar_trans"/>
</dbReference>
<evidence type="ECO:0000313" key="4">
    <source>
        <dbReference type="Proteomes" id="UP000322244"/>
    </source>
</evidence>
<name>A0A5A7S8M6_9NOCA</name>
<dbReference type="PANTHER" id="PTHR48090:SF7">
    <property type="entry name" value="RFBJ PROTEIN"/>
    <property type="match status" value="1"/>
</dbReference>
<organism evidence="3 4">
    <name type="scientific">Antrihabitans cavernicola</name>
    <dbReference type="NCBI Taxonomy" id="2495913"/>
    <lineage>
        <taxon>Bacteria</taxon>
        <taxon>Bacillati</taxon>
        <taxon>Actinomycetota</taxon>
        <taxon>Actinomycetes</taxon>
        <taxon>Mycobacteriales</taxon>
        <taxon>Nocardiaceae</taxon>
        <taxon>Antrihabitans</taxon>
    </lineage>
</organism>
<dbReference type="CDD" id="cd04179">
    <property type="entry name" value="DPM_DPG-synthase_like"/>
    <property type="match status" value="1"/>
</dbReference>
<gene>
    <name evidence="3" type="ORF">FOY51_18290</name>
</gene>
<dbReference type="Gene3D" id="3.90.550.10">
    <property type="entry name" value="Spore Coat Polysaccharide Biosynthesis Protein SpsA, Chain A"/>
    <property type="match status" value="1"/>
</dbReference>
<evidence type="ECO:0000313" key="3">
    <source>
        <dbReference type="EMBL" id="KAA0021502.1"/>
    </source>
</evidence>
<comment type="similarity">
    <text evidence="1">Belongs to the glycosyltransferase 2 family.</text>
</comment>
<protein>
    <submittedName>
        <fullName evidence="3">Glycosyltransferase family 2 protein</fullName>
    </submittedName>
</protein>
<evidence type="ECO:0000259" key="2">
    <source>
        <dbReference type="Pfam" id="PF00535"/>
    </source>
</evidence>
<dbReference type="EMBL" id="VLNY01000009">
    <property type="protein sequence ID" value="KAA0021502.1"/>
    <property type="molecule type" value="Genomic_DNA"/>
</dbReference>
<dbReference type="RefSeq" id="WP_149431707.1">
    <property type="nucleotide sequence ID" value="NZ_VLNY01000009.1"/>
</dbReference>
<feature type="domain" description="Glycosyltransferase 2-like" evidence="2">
    <location>
        <begin position="6"/>
        <end position="155"/>
    </location>
</feature>
<dbReference type="PANTHER" id="PTHR48090">
    <property type="entry name" value="UNDECAPRENYL-PHOSPHATE 4-DEOXY-4-FORMAMIDO-L-ARABINOSE TRANSFERASE-RELATED"/>
    <property type="match status" value="1"/>
</dbReference>
<dbReference type="GO" id="GO:0016740">
    <property type="term" value="F:transferase activity"/>
    <property type="evidence" value="ECO:0007669"/>
    <property type="project" value="UniProtKB-KW"/>
</dbReference>
<dbReference type="InterPro" id="IPR001173">
    <property type="entry name" value="Glyco_trans_2-like"/>
</dbReference>
<dbReference type="SUPFAM" id="SSF53448">
    <property type="entry name" value="Nucleotide-diphospho-sugar transferases"/>
    <property type="match status" value="1"/>
</dbReference>
<comment type="caution">
    <text evidence="3">The sequence shown here is derived from an EMBL/GenBank/DDBJ whole genome shotgun (WGS) entry which is preliminary data.</text>
</comment>
<dbReference type="Proteomes" id="UP000322244">
    <property type="component" value="Unassembled WGS sequence"/>
</dbReference>
<accession>A0A5A7S8M6</accession>
<dbReference type="AlphaFoldDB" id="A0A5A7S8M6"/>
<keyword evidence="4" id="KW-1185">Reference proteome</keyword>
<proteinExistence type="inferred from homology"/>